<dbReference type="AlphaFoldDB" id="A0A0K2ZCV4"/>
<accession>A0A0K2ZCV4</accession>
<dbReference type="EMBL" id="CXOI01000006">
    <property type="protein sequence ID" value="CTP83241.1"/>
    <property type="molecule type" value="Genomic_DNA"/>
</dbReference>
<dbReference type="Proteomes" id="UP000046187">
    <property type="component" value="Unassembled WGS sequence"/>
</dbReference>
<reference evidence="3" key="1">
    <citation type="submission" date="2015-07" db="EMBL/GenBank/DDBJ databases">
        <authorList>
            <person name="Wibberg D."/>
        </authorList>
    </citation>
    <scope>NUCLEOTIDE SEQUENCE [LARGE SCALE GENOMIC DNA]</scope>
</reference>
<dbReference type="PROSITE" id="PS51257">
    <property type="entry name" value="PROKAR_LIPOPROTEIN"/>
    <property type="match status" value="1"/>
</dbReference>
<sequence>MRWHLGIPMACLSCALVACHRDAETTSPAAAAPVAESSSLPSPAAPANLPPAWPTGDAMTLAVPPDPGAASLTKALYERGDIVLEQVWPDGTRERWWYSPDGTVRHVGRDGQERTGDAR</sequence>
<gene>
    <name evidence="2" type="ORF">XTALMG727_0564</name>
</gene>
<protein>
    <submittedName>
        <fullName evidence="2">Uncharacterized protein</fullName>
    </submittedName>
</protein>
<feature type="compositionally biased region" description="Low complexity" evidence="1">
    <location>
        <begin position="25"/>
        <end position="47"/>
    </location>
</feature>
<feature type="region of interest" description="Disordered" evidence="1">
    <location>
        <begin position="25"/>
        <end position="52"/>
    </location>
</feature>
<evidence type="ECO:0000313" key="3">
    <source>
        <dbReference type="Proteomes" id="UP000046187"/>
    </source>
</evidence>
<keyword evidence="3" id="KW-1185">Reference proteome</keyword>
<proteinExistence type="predicted"/>
<evidence type="ECO:0000256" key="1">
    <source>
        <dbReference type="SAM" id="MobiDB-lite"/>
    </source>
</evidence>
<name>A0A0K2ZCV4_9XANT</name>
<organism evidence="2 3">
    <name type="scientific">Xanthomonas graminis pv. arrhenatheri LMG 727</name>
    <dbReference type="NCBI Taxonomy" id="1195923"/>
    <lineage>
        <taxon>Bacteria</taxon>
        <taxon>Pseudomonadati</taxon>
        <taxon>Pseudomonadota</taxon>
        <taxon>Gammaproteobacteria</taxon>
        <taxon>Lysobacterales</taxon>
        <taxon>Lysobacteraceae</taxon>
        <taxon>Xanthomonas</taxon>
        <taxon>Xanthomonas translucens group</taxon>
        <taxon>Xanthomonas graminis</taxon>
    </lineage>
</organism>
<evidence type="ECO:0000313" key="2">
    <source>
        <dbReference type="EMBL" id="CTP83241.1"/>
    </source>
</evidence>